<keyword evidence="4" id="KW-0472">Membrane</keyword>
<organism evidence="5 6">
    <name type="scientific">Cinnamomum micranthum f. kanehirae</name>
    <dbReference type="NCBI Taxonomy" id="337451"/>
    <lineage>
        <taxon>Eukaryota</taxon>
        <taxon>Viridiplantae</taxon>
        <taxon>Streptophyta</taxon>
        <taxon>Embryophyta</taxon>
        <taxon>Tracheophyta</taxon>
        <taxon>Spermatophyta</taxon>
        <taxon>Magnoliopsida</taxon>
        <taxon>Magnoliidae</taxon>
        <taxon>Laurales</taxon>
        <taxon>Lauraceae</taxon>
        <taxon>Cinnamomum</taxon>
    </lineage>
</organism>
<evidence type="ECO:0000313" key="5">
    <source>
        <dbReference type="EMBL" id="RWR84307.1"/>
    </source>
</evidence>
<dbReference type="InterPro" id="IPR002110">
    <property type="entry name" value="Ankyrin_rpt"/>
</dbReference>
<dbReference type="SMART" id="SM00248">
    <property type="entry name" value="ANK"/>
    <property type="match status" value="5"/>
</dbReference>
<keyword evidence="4" id="KW-1133">Transmembrane helix</keyword>
<accession>A0A3S4P124</accession>
<gene>
    <name evidence="5" type="ORF">CKAN_01310800</name>
</gene>
<evidence type="ECO:0000256" key="4">
    <source>
        <dbReference type="SAM" id="Phobius"/>
    </source>
</evidence>
<evidence type="ECO:0000313" key="6">
    <source>
        <dbReference type="Proteomes" id="UP000283530"/>
    </source>
</evidence>
<dbReference type="InterPro" id="IPR036770">
    <property type="entry name" value="Ankyrin_rpt-contain_sf"/>
</dbReference>
<dbReference type="Proteomes" id="UP000283530">
    <property type="component" value="Unassembled WGS sequence"/>
</dbReference>
<feature type="transmembrane region" description="Helical" evidence="4">
    <location>
        <begin position="278"/>
        <end position="299"/>
    </location>
</feature>
<evidence type="ECO:0000256" key="2">
    <source>
        <dbReference type="ARBA" id="ARBA00023043"/>
    </source>
</evidence>
<dbReference type="AlphaFoldDB" id="A0A3S4P124"/>
<dbReference type="Gene3D" id="1.25.40.20">
    <property type="entry name" value="Ankyrin repeat-containing domain"/>
    <property type="match status" value="1"/>
</dbReference>
<evidence type="ECO:0000256" key="1">
    <source>
        <dbReference type="ARBA" id="ARBA00022737"/>
    </source>
</evidence>
<dbReference type="Pfam" id="PF12796">
    <property type="entry name" value="Ank_2"/>
    <property type="match status" value="2"/>
</dbReference>
<reference evidence="5 6" key="1">
    <citation type="journal article" date="2019" name="Nat. Plants">
        <title>Stout camphor tree genome fills gaps in understanding of flowering plant genome evolution.</title>
        <authorList>
            <person name="Chaw S.M."/>
            <person name="Liu Y.C."/>
            <person name="Wu Y.W."/>
            <person name="Wang H.Y."/>
            <person name="Lin C.I."/>
            <person name="Wu C.S."/>
            <person name="Ke H.M."/>
            <person name="Chang L.Y."/>
            <person name="Hsu C.Y."/>
            <person name="Yang H.T."/>
            <person name="Sudianto E."/>
            <person name="Hsu M.H."/>
            <person name="Wu K.P."/>
            <person name="Wang L.N."/>
            <person name="Leebens-Mack J.H."/>
            <person name="Tsai I.J."/>
        </authorList>
    </citation>
    <scope>NUCLEOTIDE SEQUENCE [LARGE SCALE GENOMIC DNA]</scope>
    <source>
        <strain evidence="6">cv. Chaw 1501</strain>
        <tissue evidence="5">Young leaves</tissue>
    </source>
</reference>
<name>A0A3S4P124_9MAGN</name>
<proteinExistence type="predicted"/>
<keyword evidence="4" id="KW-0812">Transmembrane</keyword>
<comment type="caution">
    <text evidence="5">The sequence shown here is derived from an EMBL/GenBank/DDBJ whole genome shotgun (WGS) entry which is preliminary data.</text>
</comment>
<dbReference type="STRING" id="337451.A0A3S4P124"/>
<dbReference type="PANTHER" id="PTHR24186:SF38">
    <property type="entry name" value="ANKYRIN REPEAT FAMILY PROTEIN"/>
    <property type="match status" value="1"/>
</dbReference>
<keyword evidence="6" id="KW-1185">Reference proteome</keyword>
<feature type="repeat" description="ANK" evidence="3">
    <location>
        <begin position="88"/>
        <end position="110"/>
    </location>
</feature>
<dbReference type="Pfam" id="PF00023">
    <property type="entry name" value="Ank"/>
    <property type="match status" value="1"/>
</dbReference>
<evidence type="ECO:0000256" key="3">
    <source>
        <dbReference type="PROSITE-ProRule" id="PRU00023"/>
    </source>
</evidence>
<dbReference type="EMBL" id="QPKB01000005">
    <property type="protein sequence ID" value="RWR84307.1"/>
    <property type="molecule type" value="Genomic_DNA"/>
</dbReference>
<feature type="repeat" description="ANK" evidence="3">
    <location>
        <begin position="122"/>
        <end position="144"/>
    </location>
</feature>
<dbReference type="OrthoDB" id="7729168at2759"/>
<dbReference type="PROSITE" id="PS50088">
    <property type="entry name" value="ANK_REPEAT"/>
    <property type="match status" value="2"/>
</dbReference>
<sequence>MDGRLFEAAIRGNKQKLVELLQEDPLILDQAMEIRGNKQKLVELLDQAMDECTGKESPLHLGALYGHVDFVREILLQKRELARVLNSQGQSPLHLASARGHVGVVKEILSADPYACFVRDKAGMIPLHVAAIKGQVDVLEELVNAKSVTAFLLTDGGEPILHLCAKNNQFKALEKLVELVKDEDFVNLTDSENNNILHLLSAKKQTKLIRFLVNKHKVPDVNALNIDGCTPLDISLKLGSGLTRLKSDFALITAGAKTETPMFAKGKRKMLNDNYGRWFMEALLVVALLMINVAFQAALNPPGVT</sequence>
<dbReference type="PROSITE" id="PS50297">
    <property type="entry name" value="ANK_REP_REGION"/>
    <property type="match status" value="2"/>
</dbReference>
<protein>
    <submittedName>
        <fullName evidence="5">Ankyrin repeat-containing-like protein</fullName>
    </submittedName>
</protein>
<keyword evidence="1" id="KW-0677">Repeat</keyword>
<dbReference type="PANTHER" id="PTHR24186">
    <property type="entry name" value="PROTEIN PHOSPHATASE 1 REGULATORY SUBUNIT"/>
    <property type="match status" value="1"/>
</dbReference>
<dbReference type="SUPFAM" id="SSF48403">
    <property type="entry name" value="Ankyrin repeat"/>
    <property type="match status" value="1"/>
</dbReference>
<dbReference type="GO" id="GO:0005886">
    <property type="term" value="C:plasma membrane"/>
    <property type="evidence" value="ECO:0007669"/>
    <property type="project" value="TreeGrafter"/>
</dbReference>
<keyword evidence="2 3" id="KW-0040">ANK repeat</keyword>